<dbReference type="PANTHER" id="PTHR46388:SF2">
    <property type="entry name" value="NHL REPEAT-CONTAINING PROTEIN 2"/>
    <property type="match status" value="1"/>
</dbReference>
<comment type="caution">
    <text evidence="2">The sequence shown here is derived from an EMBL/GenBank/DDBJ whole genome shotgun (WGS) entry which is preliminary data.</text>
</comment>
<gene>
    <name evidence="2" type="ORF">TAV2_LOCUS18370</name>
</gene>
<evidence type="ECO:0000256" key="1">
    <source>
        <dbReference type="SAM" id="MobiDB-lite"/>
    </source>
</evidence>
<name>A0AAU9SQ53_THLAR</name>
<dbReference type="Proteomes" id="UP000836841">
    <property type="component" value="Unassembled WGS sequence"/>
</dbReference>
<evidence type="ECO:0000313" key="2">
    <source>
        <dbReference type="EMBL" id="CAH2068744.1"/>
    </source>
</evidence>
<accession>A0AAU9SQ53</accession>
<protein>
    <recommendedName>
        <fullName evidence="4">UBX domain-containing protein</fullName>
    </recommendedName>
</protein>
<dbReference type="EMBL" id="CAJVSB020000851">
    <property type="protein sequence ID" value="CAH2068744.1"/>
    <property type="molecule type" value="Genomic_DNA"/>
</dbReference>
<dbReference type="PANTHER" id="PTHR46388">
    <property type="entry name" value="NHL REPEAT-CONTAINING PROTEIN 2"/>
    <property type="match status" value="1"/>
</dbReference>
<evidence type="ECO:0000313" key="3">
    <source>
        <dbReference type="Proteomes" id="UP000836841"/>
    </source>
</evidence>
<evidence type="ECO:0008006" key="4">
    <source>
        <dbReference type="Google" id="ProtNLM"/>
    </source>
</evidence>
<reference evidence="2 3" key="1">
    <citation type="submission" date="2022-03" db="EMBL/GenBank/DDBJ databases">
        <authorList>
            <person name="Nunn A."/>
            <person name="Chopra R."/>
            <person name="Nunn A."/>
            <person name="Contreras Garrido A."/>
        </authorList>
    </citation>
    <scope>NUCLEOTIDE SEQUENCE [LARGE SCALE GENOMIC DNA]</scope>
</reference>
<dbReference type="AlphaFoldDB" id="A0AAU9SQ53"/>
<organism evidence="2 3">
    <name type="scientific">Thlaspi arvense</name>
    <name type="common">Field penny-cress</name>
    <dbReference type="NCBI Taxonomy" id="13288"/>
    <lineage>
        <taxon>Eukaryota</taxon>
        <taxon>Viridiplantae</taxon>
        <taxon>Streptophyta</taxon>
        <taxon>Embryophyta</taxon>
        <taxon>Tracheophyta</taxon>
        <taxon>Spermatophyta</taxon>
        <taxon>Magnoliopsida</taxon>
        <taxon>eudicotyledons</taxon>
        <taxon>Gunneridae</taxon>
        <taxon>Pentapetalae</taxon>
        <taxon>rosids</taxon>
        <taxon>malvids</taxon>
        <taxon>Brassicales</taxon>
        <taxon>Brassicaceae</taxon>
        <taxon>Thlaspideae</taxon>
        <taxon>Thlaspi</taxon>
    </lineage>
</organism>
<feature type="region of interest" description="Disordered" evidence="1">
    <location>
        <begin position="42"/>
        <end position="69"/>
    </location>
</feature>
<keyword evidence="3" id="KW-1185">Reference proteome</keyword>
<proteinExistence type="predicted"/>
<sequence>MELSEPSGIVEESFYCRYKQQCDQYLDLDKEEPELLTLELKGVRPPTPKSRSLKRLRRRSSADTETITVDGGSSKKGNLYLKISVPQGYHFSKEARSKFNVETEPENQVSIDPVDGYLSPEGTTTLHFRRLTPSASVGELIARLHFLEDEVCLYQSVAFQVPFREVTSDSSLPDITLPYLVKPKTSSGSLQLPVR</sequence>